<dbReference type="SMART" id="SM00493">
    <property type="entry name" value="TOPRIM"/>
    <property type="match status" value="1"/>
</dbReference>
<sequence length="208" mass="23058">MNPLDPLIRQFSGLPGIGRKSAARIVFHILNSGPELAQHLGQSLQELHEQIQHCPNCGNYMEVTRETETENQFCTVCLNPQRNPEKLCIVENIRDLYTIEGAQTFDGYYQVLHGTLSPIDGIGPEQLGIHRLLERIRNQGFREVILATNPTLEGDATAIYIKQQLAALQTNGGPLAVSRIASGLPVGGDLEYADRLSVARALESRYRL</sequence>
<dbReference type="SUPFAM" id="SSF111304">
    <property type="entry name" value="Recombination protein RecR"/>
    <property type="match status" value="1"/>
</dbReference>
<dbReference type="Pfam" id="PF21175">
    <property type="entry name" value="RecR_C"/>
    <property type="match status" value="1"/>
</dbReference>
<dbReference type="PANTHER" id="PTHR30446:SF0">
    <property type="entry name" value="RECOMBINATION PROTEIN RECR"/>
    <property type="match status" value="1"/>
</dbReference>
<dbReference type="CDD" id="cd01025">
    <property type="entry name" value="TOPRIM_recR"/>
    <property type="match status" value="1"/>
</dbReference>
<keyword evidence="6 7" id="KW-0234">DNA repair</keyword>
<name>A0ABY8MHX0_9SPIO</name>
<gene>
    <name evidence="7 9" type="primary">recR</name>
    <name evidence="9" type="ORF">P0082_01640</name>
</gene>
<dbReference type="InterPro" id="IPR006171">
    <property type="entry name" value="TOPRIM_dom"/>
</dbReference>
<evidence type="ECO:0000313" key="10">
    <source>
        <dbReference type="Proteomes" id="UP001228690"/>
    </source>
</evidence>
<evidence type="ECO:0000256" key="4">
    <source>
        <dbReference type="ARBA" id="ARBA00022833"/>
    </source>
</evidence>
<proteinExistence type="inferred from homology"/>
<feature type="domain" description="Toprim" evidence="8">
    <location>
        <begin position="85"/>
        <end position="185"/>
    </location>
</feature>
<dbReference type="Gene3D" id="1.10.8.420">
    <property type="entry name" value="RecR Domain 1"/>
    <property type="match status" value="1"/>
</dbReference>
<keyword evidence="1 7" id="KW-0479">Metal-binding</keyword>
<dbReference type="Gene3D" id="6.10.250.240">
    <property type="match status" value="1"/>
</dbReference>
<keyword evidence="4 7" id="KW-0862">Zinc</keyword>
<dbReference type="Pfam" id="PF21176">
    <property type="entry name" value="RecR_HhH"/>
    <property type="match status" value="1"/>
</dbReference>
<organism evidence="9 10">
    <name type="scientific">Candidatus Haliotispira prima</name>
    <dbReference type="NCBI Taxonomy" id="3034016"/>
    <lineage>
        <taxon>Bacteria</taxon>
        <taxon>Pseudomonadati</taxon>
        <taxon>Spirochaetota</taxon>
        <taxon>Spirochaetia</taxon>
        <taxon>Spirochaetales</taxon>
        <taxon>Spirochaetaceae</taxon>
        <taxon>Candidatus Haliotispira</taxon>
    </lineage>
</organism>
<evidence type="ECO:0000256" key="7">
    <source>
        <dbReference type="HAMAP-Rule" id="MF_00017"/>
    </source>
</evidence>
<evidence type="ECO:0000256" key="3">
    <source>
        <dbReference type="ARBA" id="ARBA00022771"/>
    </source>
</evidence>
<dbReference type="EMBL" id="CP123443">
    <property type="protein sequence ID" value="WGK69589.1"/>
    <property type="molecule type" value="Genomic_DNA"/>
</dbReference>
<dbReference type="Gene3D" id="3.40.1360.10">
    <property type="match status" value="1"/>
</dbReference>
<evidence type="ECO:0000313" key="9">
    <source>
        <dbReference type="EMBL" id="WGK69589.1"/>
    </source>
</evidence>
<keyword evidence="5 7" id="KW-0233">DNA recombination</keyword>
<dbReference type="NCBIfam" id="TIGR00615">
    <property type="entry name" value="recR"/>
    <property type="match status" value="1"/>
</dbReference>
<protein>
    <recommendedName>
        <fullName evidence="7">Recombination protein RecR</fullName>
    </recommendedName>
</protein>
<keyword evidence="3 7" id="KW-0863">Zinc-finger</keyword>
<comment type="caution">
    <text evidence="7">Lacks conserved residue(s) required for the propagation of feature annotation.</text>
</comment>
<keyword evidence="10" id="KW-1185">Reference proteome</keyword>
<dbReference type="PROSITE" id="PS50880">
    <property type="entry name" value="TOPRIM"/>
    <property type="match status" value="1"/>
</dbReference>
<dbReference type="Proteomes" id="UP001228690">
    <property type="component" value="Chromosome"/>
</dbReference>
<evidence type="ECO:0000256" key="2">
    <source>
        <dbReference type="ARBA" id="ARBA00022763"/>
    </source>
</evidence>
<dbReference type="PANTHER" id="PTHR30446">
    <property type="entry name" value="RECOMBINATION PROTEIN RECR"/>
    <property type="match status" value="1"/>
</dbReference>
<comment type="similarity">
    <text evidence="7">Belongs to the RecR family.</text>
</comment>
<comment type="function">
    <text evidence="7">May play a role in DNA repair. It seems to be involved in an RecBC-independent recombinational process of DNA repair. It may act with RecF and RecO.</text>
</comment>
<dbReference type="InterPro" id="IPR023627">
    <property type="entry name" value="Rcmb_RecR"/>
</dbReference>
<dbReference type="HAMAP" id="MF_00017">
    <property type="entry name" value="RecR"/>
    <property type="match status" value="1"/>
</dbReference>
<dbReference type="InterPro" id="IPR000093">
    <property type="entry name" value="DNA_Rcmb_RecR"/>
</dbReference>
<accession>A0ABY8MHX0</accession>
<dbReference type="InterPro" id="IPR034137">
    <property type="entry name" value="TOPRIM_RecR"/>
</dbReference>
<dbReference type="RefSeq" id="WP_326927775.1">
    <property type="nucleotide sequence ID" value="NZ_CP123443.1"/>
</dbReference>
<evidence type="ECO:0000256" key="1">
    <source>
        <dbReference type="ARBA" id="ARBA00022723"/>
    </source>
</evidence>
<dbReference type="Pfam" id="PF13662">
    <property type="entry name" value="Toprim_4"/>
    <property type="match status" value="1"/>
</dbReference>
<evidence type="ECO:0000256" key="5">
    <source>
        <dbReference type="ARBA" id="ARBA00023172"/>
    </source>
</evidence>
<evidence type="ECO:0000256" key="6">
    <source>
        <dbReference type="ARBA" id="ARBA00023204"/>
    </source>
</evidence>
<evidence type="ECO:0000259" key="8">
    <source>
        <dbReference type="PROSITE" id="PS50880"/>
    </source>
</evidence>
<keyword evidence="2 7" id="KW-0227">DNA damage</keyword>
<reference evidence="9 10" key="1">
    <citation type="submission" date="2023-04" db="EMBL/GenBank/DDBJ databases">
        <title>Spirochaete genome identified in red abalone sample constitutes a novel genus.</title>
        <authorList>
            <person name="Sharma S.P."/>
            <person name="Purcell C.M."/>
            <person name="Hyde J.R."/>
            <person name="Severin A.J."/>
        </authorList>
    </citation>
    <scope>NUCLEOTIDE SEQUENCE [LARGE SCALE GENOMIC DNA]</scope>
    <source>
        <strain evidence="9 10">SP-2023</strain>
    </source>
</reference>